<keyword evidence="3" id="KW-0862">Zinc</keyword>
<sequence length="667" mass="77890">MTLCSVFGCASNNDRKRKNVDNDNNLHFYTFPKRDKSPLRHQKWEHFCKRKNFKTSVGSVICSKHFLPLDFNQSDVLKKQLMPQSKCIVRLNPNAVPSIQIGISNSKLPVNPRQESLHILKKRQTEIIDDVIRTSTPKKKMITKSSYFEVIDDVSAIEEPDFDNKIRKTSEIGIQCELGNENLIRIINYEKKNDLSFEIESESEDSENTSDDETTESQKNYNTCESKNVKSSINLNKDECFIVFWESLSKLFNNCNECGSKILSLNNFIQGSCLCVTTVCKKNHTFQWHSQKKIKKRAIGNICIGSALMFSGILFAQMVEFCQVLNLRFFSRTSYDKIIKNYIGPVVYNVWTNHKQDNINNLKILSNIWLAGDGQYDSPGFCAKYCIYSVMDLNSSKIIDFQLVQKGMVTGDLERAACETLIKKLIVEYDCKIQLFLSDRHRGIRYYFRTQHPEINHEFDIWHLSKSLMKKIKTLEKKYPDVYLWKSSINNHLWWSAQTCEKNADLLVDKFISILYHIANIYEWTDENGITKQCEHEKLTDEQVKNKLWIHRESSSYDALKKILTAKDFIKDLRQAKHFVHTGKLESYHNVRLKYMPKRIHLQFNGMFIRSILAILDHNNNTEKTLIGEKVVFSKPLGRFTIKSSYNKTQNNWKRDIMSSVNNYRRS</sequence>
<keyword evidence="2 5" id="KW-0863">Zinc-finger</keyword>
<evidence type="ECO:0000313" key="8">
    <source>
        <dbReference type="EMBL" id="MBY29123.1"/>
    </source>
</evidence>
<evidence type="ECO:0000256" key="5">
    <source>
        <dbReference type="PROSITE-ProRule" id="PRU00309"/>
    </source>
</evidence>
<protein>
    <recommendedName>
        <fullName evidence="7">THAP-type domain-containing protein</fullName>
    </recommendedName>
</protein>
<gene>
    <name evidence="8" type="ORF">g.114573</name>
</gene>
<accession>A0A2S2PI68</accession>
<proteinExistence type="predicted"/>
<evidence type="ECO:0000256" key="4">
    <source>
        <dbReference type="ARBA" id="ARBA00023125"/>
    </source>
</evidence>
<evidence type="ECO:0000256" key="1">
    <source>
        <dbReference type="ARBA" id="ARBA00022723"/>
    </source>
</evidence>
<dbReference type="GO" id="GO:0003677">
    <property type="term" value="F:DNA binding"/>
    <property type="evidence" value="ECO:0007669"/>
    <property type="project" value="UniProtKB-UniRule"/>
</dbReference>
<evidence type="ECO:0000256" key="2">
    <source>
        <dbReference type="ARBA" id="ARBA00022771"/>
    </source>
</evidence>
<dbReference type="AlphaFoldDB" id="A0A2S2PI68"/>
<feature type="region of interest" description="Disordered" evidence="6">
    <location>
        <begin position="198"/>
        <end position="219"/>
    </location>
</feature>
<dbReference type="SMART" id="SM00980">
    <property type="entry name" value="THAP"/>
    <property type="match status" value="1"/>
</dbReference>
<dbReference type="GO" id="GO:0008270">
    <property type="term" value="F:zinc ion binding"/>
    <property type="evidence" value="ECO:0007669"/>
    <property type="project" value="UniProtKB-KW"/>
</dbReference>
<evidence type="ECO:0000256" key="3">
    <source>
        <dbReference type="ARBA" id="ARBA00022833"/>
    </source>
</evidence>
<name>A0A2S2PI68_SCHGA</name>
<organism evidence="8">
    <name type="scientific">Schizaphis graminum</name>
    <name type="common">Green bug aphid</name>
    <dbReference type="NCBI Taxonomy" id="13262"/>
    <lineage>
        <taxon>Eukaryota</taxon>
        <taxon>Metazoa</taxon>
        <taxon>Ecdysozoa</taxon>
        <taxon>Arthropoda</taxon>
        <taxon>Hexapoda</taxon>
        <taxon>Insecta</taxon>
        <taxon>Pterygota</taxon>
        <taxon>Neoptera</taxon>
        <taxon>Paraneoptera</taxon>
        <taxon>Hemiptera</taxon>
        <taxon>Sternorrhyncha</taxon>
        <taxon>Aphidomorpha</taxon>
        <taxon>Aphidoidea</taxon>
        <taxon>Aphididae</taxon>
        <taxon>Aphidini</taxon>
        <taxon>Schizaphis</taxon>
    </lineage>
</organism>
<evidence type="ECO:0000256" key="6">
    <source>
        <dbReference type="SAM" id="MobiDB-lite"/>
    </source>
</evidence>
<dbReference type="PANTHER" id="PTHR31751">
    <property type="entry name" value="SI:CH211-108C17.2-RELATED-RELATED"/>
    <property type="match status" value="1"/>
</dbReference>
<dbReference type="EMBL" id="GGMR01016504">
    <property type="protein sequence ID" value="MBY29123.1"/>
    <property type="molecule type" value="Transcribed_RNA"/>
</dbReference>
<feature type="compositionally biased region" description="Acidic residues" evidence="6">
    <location>
        <begin position="198"/>
        <end position="215"/>
    </location>
</feature>
<feature type="domain" description="THAP-type" evidence="7">
    <location>
        <begin position="1"/>
        <end position="100"/>
    </location>
</feature>
<dbReference type="SUPFAM" id="SSF57716">
    <property type="entry name" value="Glucocorticoid receptor-like (DNA-binding domain)"/>
    <property type="match status" value="1"/>
</dbReference>
<dbReference type="InterPro" id="IPR006612">
    <property type="entry name" value="THAP_Znf"/>
</dbReference>
<evidence type="ECO:0000259" key="7">
    <source>
        <dbReference type="PROSITE" id="PS50950"/>
    </source>
</evidence>
<keyword evidence="1" id="KW-0479">Metal-binding</keyword>
<keyword evidence="4 5" id="KW-0238">DNA-binding</keyword>
<reference evidence="8" key="1">
    <citation type="submission" date="2018-04" db="EMBL/GenBank/DDBJ databases">
        <title>Transcriptome of Schizaphis graminum biotype I.</title>
        <authorList>
            <person name="Scully E.D."/>
            <person name="Geib S.M."/>
            <person name="Palmer N.A."/>
            <person name="Koch K."/>
            <person name="Bradshaw J."/>
            <person name="Heng-Moss T."/>
            <person name="Sarath G."/>
        </authorList>
    </citation>
    <scope>NUCLEOTIDE SEQUENCE</scope>
</reference>
<dbReference type="SMART" id="SM00692">
    <property type="entry name" value="DM3"/>
    <property type="match status" value="1"/>
</dbReference>
<dbReference type="PROSITE" id="PS50950">
    <property type="entry name" value="ZF_THAP"/>
    <property type="match status" value="1"/>
</dbReference>
<dbReference type="Pfam" id="PF05485">
    <property type="entry name" value="THAP"/>
    <property type="match status" value="1"/>
</dbReference>
<dbReference type="PANTHER" id="PTHR31751:SF42">
    <property type="entry name" value="PROTEIN CBG10204"/>
    <property type="match status" value="1"/>
</dbReference>